<dbReference type="InterPro" id="IPR011009">
    <property type="entry name" value="Kinase-like_dom_sf"/>
</dbReference>
<proteinExistence type="predicted"/>
<dbReference type="SUPFAM" id="SSF56112">
    <property type="entry name" value="Protein kinase-like (PK-like)"/>
    <property type="match status" value="1"/>
</dbReference>
<dbReference type="InterPro" id="IPR000719">
    <property type="entry name" value="Prot_kinase_dom"/>
</dbReference>
<evidence type="ECO:0000313" key="2">
    <source>
        <dbReference type="EMBL" id="MEQ2216161.1"/>
    </source>
</evidence>
<protein>
    <recommendedName>
        <fullName evidence="1">Protein kinase domain-containing protein</fullName>
    </recommendedName>
</protein>
<name>A0ABV0S7S5_9TELE</name>
<dbReference type="PROSITE" id="PS50011">
    <property type="entry name" value="PROTEIN_KINASE_DOM"/>
    <property type="match status" value="1"/>
</dbReference>
<feature type="domain" description="Protein kinase" evidence="1">
    <location>
        <begin position="1"/>
        <end position="66"/>
    </location>
</feature>
<keyword evidence="3" id="KW-1185">Reference proteome</keyword>
<comment type="caution">
    <text evidence="2">The sequence shown here is derived from an EMBL/GenBank/DDBJ whole genome shotgun (WGS) entry which is preliminary data.</text>
</comment>
<evidence type="ECO:0000259" key="1">
    <source>
        <dbReference type="PROSITE" id="PS50011"/>
    </source>
</evidence>
<organism evidence="2 3">
    <name type="scientific">Xenoophorus captivus</name>
    <dbReference type="NCBI Taxonomy" id="1517983"/>
    <lineage>
        <taxon>Eukaryota</taxon>
        <taxon>Metazoa</taxon>
        <taxon>Chordata</taxon>
        <taxon>Craniata</taxon>
        <taxon>Vertebrata</taxon>
        <taxon>Euteleostomi</taxon>
        <taxon>Actinopterygii</taxon>
        <taxon>Neopterygii</taxon>
        <taxon>Teleostei</taxon>
        <taxon>Neoteleostei</taxon>
        <taxon>Acanthomorphata</taxon>
        <taxon>Ovalentaria</taxon>
        <taxon>Atherinomorphae</taxon>
        <taxon>Cyprinodontiformes</taxon>
        <taxon>Goodeidae</taxon>
        <taxon>Xenoophorus</taxon>
    </lineage>
</organism>
<sequence>MAPELFQSFEGSHPGYSFSVDWWSLGITAYELLRGQVRHTPLTSWLVLSNSSPLCGLGSMCSRYWI</sequence>
<dbReference type="Proteomes" id="UP001434883">
    <property type="component" value="Unassembled WGS sequence"/>
</dbReference>
<accession>A0ABV0S7S5</accession>
<dbReference type="EMBL" id="JAHRIN010069698">
    <property type="protein sequence ID" value="MEQ2216161.1"/>
    <property type="molecule type" value="Genomic_DNA"/>
</dbReference>
<evidence type="ECO:0000313" key="3">
    <source>
        <dbReference type="Proteomes" id="UP001434883"/>
    </source>
</evidence>
<gene>
    <name evidence="2" type="ORF">XENOCAPTIV_011632</name>
</gene>
<reference evidence="2 3" key="1">
    <citation type="submission" date="2021-06" db="EMBL/GenBank/DDBJ databases">
        <authorList>
            <person name="Palmer J.M."/>
        </authorList>
    </citation>
    <scope>NUCLEOTIDE SEQUENCE [LARGE SCALE GENOMIC DNA]</scope>
    <source>
        <strain evidence="2 3">XC_2019</strain>
        <tissue evidence="2">Muscle</tissue>
    </source>
</reference>
<dbReference type="Gene3D" id="1.10.510.10">
    <property type="entry name" value="Transferase(Phosphotransferase) domain 1"/>
    <property type="match status" value="1"/>
</dbReference>